<dbReference type="Gene3D" id="3.40.50.620">
    <property type="entry name" value="HUPs"/>
    <property type="match status" value="2"/>
</dbReference>
<dbReference type="InterPro" id="IPR001412">
    <property type="entry name" value="aa-tRNA-synth_I_CS"/>
</dbReference>
<dbReference type="InterPro" id="IPR014729">
    <property type="entry name" value="Rossmann-like_a/b/a_fold"/>
</dbReference>
<dbReference type="InterPro" id="IPR002302">
    <property type="entry name" value="Leu-tRNA-ligase"/>
</dbReference>
<keyword evidence="2 9" id="KW-0963">Cytoplasm</keyword>
<feature type="domain" description="Methionyl/Valyl/Leucyl/Isoleucyl-tRNA synthetase anticodon-binding" evidence="12">
    <location>
        <begin position="672"/>
        <end position="797"/>
    </location>
</feature>
<dbReference type="InterPro" id="IPR002300">
    <property type="entry name" value="aa-tRNA-synth_Ia"/>
</dbReference>
<keyword evidence="5 9" id="KW-0067">ATP-binding</keyword>
<dbReference type="InterPro" id="IPR009008">
    <property type="entry name" value="Val/Leu/Ile-tRNA-synth_edit"/>
</dbReference>
<evidence type="ECO:0000259" key="12">
    <source>
        <dbReference type="Pfam" id="PF08264"/>
    </source>
</evidence>
<proteinExistence type="inferred from homology"/>
<dbReference type="PROSITE" id="PS00178">
    <property type="entry name" value="AA_TRNA_LIGASE_I"/>
    <property type="match status" value="1"/>
</dbReference>
<organism evidence="15 16">
    <name type="scientific">Candidatus Nealsonbacteria bacterium CG_4_10_14_0_8_um_filter_37_14</name>
    <dbReference type="NCBI Taxonomy" id="1974684"/>
    <lineage>
        <taxon>Bacteria</taxon>
        <taxon>Candidatus Nealsoniibacteriota</taxon>
    </lineage>
</organism>
<comment type="caution">
    <text evidence="15">The sequence shown here is derived from an EMBL/GenBank/DDBJ whole genome shotgun (WGS) entry which is preliminary data.</text>
</comment>
<dbReference type="CDD" id="cd07958">
    <property type="entry name" value="Anticodon_Ia_Leu_BEm"/>
    <property type="match status" value="1"/>
</dbReference>
<dbReference type="Gene3D" id="1.10.730.10">
    <property type="entry name" value="Isoleucyl-tRNA Synthetase, Domain 1"/>
    <property type="match status" value="1"/>
</dbReference>
<evidence type="ECO:0000313" key="16">
    <source>
        <dbReference type="Proteomes" id="UP000230767"/>
    </source>
</evidence>
<dbReference type="FunFam" id="3.40.50.620:FF:000056">
    <property type="entry name" value="Leucine--tRNA ligase"/>
    <property type="match status" value="1"/>
</dbReference>
<dbReference type="GO" id="GO:0002161">
    <property type="term" value="F:aminoacyl-tRNA deacylase activity"/>
    <property type="evidence" value="ECO:0007669"/>
    <property type="project" value="InterPro"/>
</dbReference>
<evidence type="ECO:0000256" key="9">
    <source>
        <dbReference type="HAMAP-Rule" id="MF_00049"/>
    </source>
</evidence>
<evidence type="ECO:0000256" key="5">
    <source>
        <dbReference type="ARBA" id="ARBA00022840"/>
    </source>
</evidence>
<sequence length="834" mass="96629">MEYNPQKIEGKWQRIWEKEKLFKAKDIFKKPKFYCLDMFPYPSAEGIHVGHLKGYTFSDVISKKKTMEGFNVLHPMGFDAFGLPAENFAIKTGVPPAKLTSRSIKNIKQQLISAGFGYDWQREICTCNPDYYKWTQWMFLQLYNAGLAYKKEAPVNFCPSCKTVLAREQVIDGKCERCDSLVEKKYLNQWFFKITDYAERLLNDLNKIDWPEKVKLMQKNWIGKSEGTEIYFKIYRGSTPVNLPVFTTRMDTLFGCTYVVIAPEHPIVSNLLDAKRTPRRVASQISNLKEIEKYIEEAKKKTEIERVAEDKEKTGIEIRGIKAINPVNNQEVPIFVADYVLMEYGTGAIMAVPAHDQRDFIFAKKRGLEMIEVIKPKTGRHPPATQSPFPEKAFQEDGILINSGPFSEKTSEEARKEITKYLEKRGQAKKATYYKLRDWLISRQRYWGAPIPIIYCSKCGKVPVPEKDLPVVLPKIKDFKPTGKGESPLAKVEKFVKTKCPKCKSKAKRETDTLDTFVCSSWYFLRYTDPKNLKIFASEKKIKDWLPVDLYIGGAEHAVMHLLYSRFFTKFLFDQKLIHFDEPFLKLFNQGIVYRQGAKMSKSKGNVVRPDYIIRKFGADTMRLYELFMGPANQATEWSDKGVIGCFRFLNKVWSIQERIGNQESKVKSQQLEKLIHKTIKKVSQDLENFRFNTAVSALMILANELEKQAKISLIHYSLFLMLLSPMAPHITEEIWRKLGNPEGIPSGSYGAGKKSIFLEKWPKYNPELIKEEKIQLIIQINGKVRDKIEVEPEITEEKAKELTLKRERVKRWIEKKEIKKIIFVPGKLINIVI</sequence>
<dbReference type="EMBL" id="PFLW01000044">
    <property type="protein sequence ID" value="PIY89174.1"/>
    <property type="molecule type" value="Genomic_DNA"/>
</dbReference>
<keyword evidence="4 9" id="KW-0547">Nucleotide-binding</keyword>
<dbReference type="NCBIfam" id="TIGR00396">
    <property type="entry name" value="leuS_bact"/>
    <property type="match status" value="1"/>
</dbReference>
<dbReference type="Pfam" id="PF08264">
    <property type="entry name" value="Anticodon_1"/>
    <property type="match status" value="1"/>
</dbReference>
<dbReference type="PRINTS" id="PR00985">
    <property type="entry name" value="TRNASYNTHLEU"/>
</dbReference>
<dbReference type="SUPFAM" id="SSF47323">
    <property type="entry name" value="Anticodon-binding domain of a subclass of class I aminoacyl-tRNA synthetases"/>
    <property type="match status" value="1"/>
</dbReference>
<evidence type="ECO:0000256" key="4">
    <source>
        <dbReference type="ARBA" id="ARBA00022741"/>
    </source>
</evidence>
<dbReference type="EC" id="6.1.1.4" evidence="9"/>
<comment type="caution">
    <text evidence="9">Lacks conserved residue(s) required for the propagation of feature annotation.</text>
</comment>
<evidence type="ECO:0000313" key="15">
    <source>
        <dbReference type="EMBL" id="PIY89174.1"/>
    </source>
</evidence>
<evidence type="ECO:0000259" key="13">
    <source>
        <dbReference type="Pfam" id="PF09334"/>
    </source>
</evidence>
<dbReference type="FunFam" id="3.40.50.620:FF:000003">
    <property type="entry name" value="Leucine--tRNA ligase"/>
    <property type="match status" value="1"/>
</dbReference>
<keyword evidence="6 9" id="KW-0648">Protein biosynthesis</keyword>
<comment type="catalytic activity">
    <reaction evidence="8 9">
        <text>tRNA(Leu) + L-leucine + ATP = L-leucyl-tRNA(Leu) + AMP + diphosphate</text>
        <dbReference type="Rhea" id="RHEA:11688"/>
        <dbReference type="Rhea" id="RHEA-COMP:9613"/>
        <dbReference type="Rhea" id="RHEA-COMP:9622"/>
        <dbReference type="ChEBI" id="CHEBI:30616"/>
        <dbReference type="ChEBI" id="CHEBI:33019"/>
        <dbReference type="ChEBI" id="CHEBI:57427"/>
        <dbReference type="ChEBI" id="CHEBI:78442"/>
        <dbReference type="ChEBI" id="CHEBI:78494"/>
        <dbReference type="ChEBI" id="CHEBI:456215"/>
        <dbReference type="EC" id="6.1.1.4"/>
    </reaction>
</comment>
<feature type="short sequence motif" description="'KMSKS' region" evidence="9">
    <location>
        <begin position="599"/>
        <end position="603"/>
    </location>
</feature>
<evidence type="ECO:0000256" key="1">
    <source>
        <dbReference type="ARBA" id="ARBA00005594"/>
    </source>
</evidence>
<dbReference type="GO" id="GO:0005829">
    <property type="term" value="C:cytosol"/>
    <property type="evidence" value="ECO:0007669"/>
    <property type="project" value="TreeGrafter"/>
</dbReference>
<feature type="domain" description="Leucyl-tRNA synthetase editing" evidence="14">
    <location>
        <begin position="219"/>
        <end position="423"/>
    </location>
</feature>
<dbReference type="GO" id="GO:0004823">
    <property type="term" value="F:leucine-tRNA ligase activity"/>
    <property type="evidence" value="ECO:0007669"/>
    <property type="project" value="UniProtKB-UniRule"/>
</dbReference>
<comment type="similarity">
    <text evidence="1 9 10">Belongs to the class-I aminoacyl-tRNA synthetase family.</text>
</comment>
<dbReference type="InterPro" id="IPR013155">
    <property type="entry name" value="M/V/L/I-tRNA-synth_anticd-bd"/>
</dbReference>
<evidence type="ECO:0000256" key="8">
    <source>
        <dbReference type="ARBA" id="ARBA00047469"/>
    </source>
</evidence>
<dbReference type="SUPFAM" id="SSF50677">
    <property type="entry name" value="ValRS/IleRS/LeuRS editing domain"/>
    <property type="match status" value="1"/>
</dbReference>
<comment type="subcellular location">
    <subcellularLocation>
        <location evidence="9">Cytoplasm</location>
    </subcellularLocation>
</comment>
<dbReference type="AlphaFoldDB" id="A0A2M7R6Z4"/>
<feature type="domain" description="Aminoacyl-tRNA synthetase class Ia" evidence="11">
    <location>
        <begin position="434"/>
        <end position="637"/>
    </location>
</feature>
<protein>
    <recommendedName>
        <fullName evidence="9">Leucine--tRNA ligase</fullName>
        <ecNumber evidence="9">6.1.1.4</ecNumber>
    </recommendedName>
    <alternativeName>
        <fullName evidence="9">Leucyl-tRNA synthetase</fullName>
        <shortName evidence="9">LeuRS</shortName>
    </alternativeName>
</protein>
<dbReference type="PANTHER" id="PTHR43740">
    <property type="entry name" value="LEUCYL-TRNA SYNTHETASE"/>
    <property type="match status" value="1"/>
</dbReference>
<dbReference type="Pfam" id="PF09334">
    <property type="entry name" value="tRNA-synt_1g"/>
    <property type="match status" value="1"/>
</dbReference>
<dbReference type="FunFam" id="1.10.730.10:FF:000011">
    <property type="entry name" value="Leucine--tRNA ligase chloroplastic/mitochondrial"/>
    <property type="match status" value="1"/>
</dbReference>
<dbReference type="InterPro" id="IPR009080">
    <property type="entry name" value="tRNAsynth_Ia_anticodon-bd"/>
</dbReference>
<dbReference type="Pfam" id="PF00133">
    <property type="entry name" value="tRNA-synt_1"/>
    <property type="match status" value="1"/>
</dbReference>
<dbReference type="SUPFAM" id="SSF52374">
    <property type="entry name" value="Nucleotidylyl transferase"/>
    <property type="match status" value="1"/>
</dbReference>
<evidence type="ECO:0000259" key="14">
    <source>
        <dbReference type="Pfam" id="PF13603"/>
    </source>
</evidence>
<evidence type="ECO:0000256" key="2">
    <source>
        <dbReference type="ARBA" id="ARBA00022490"/>
    </source>
</evidence>
<feature type="domain" description="Methionyl/Leucyl tRNA synthetase" evidence="13">
    <location>
        <begin position="40"/>
        <end position="180"/>
    </location>
</feature>
<accession>A0A2M7R6Z4</accession>
<keyword evidence="3 9" id="KW-0436">Ligase</keyword>
<keyword evidence="7 9" id="KW-0030">Aminoacyl-tRNA synthetase</keyword>
<evidence type="ECO:0000256" key="3">
    <source>
        <dbReference type="ARBA" id="ARBA00022598"/>
    </source>
</evidence>
<dbReference type="InterPro" id="IPR015413">
    <property type="entry name" value="Methionyl/Leucyl_tRNA_Synth"/>
</dbReference>
<name>A0A2M7R6Z4_9BACT</name>
<reference evidence="16" key="1">
    <citation type="submission" date="2017-09" db="EMBL/GenBank/DDBJ databases">
        <title>Depth-based differentiation of microbial function through sediment-hosted aquifers and enrichment of novel symbionts in the deep terrestrial subsurface.</title>
        <authorList>
            <person name="Probst A.J."/>
            <person name="Ladd B."/>
            <person name="Jarett J.K."/>
            <person name="Geller-Mcgrath D.E."/>
            <person name="Sieber C.M.K."/>
            <person name="Emerson J.B."/>
            <person name="Anantharaman K."/>
            <person name="Thomas B.C."/>
            <person name="Malmstrom R."/>
            <person name="Stieglmeier M."/>
            <person name="Klingl A."/>
            <person name="Woyke T."/>
            <person name="Ryan C.M."/>
            <person name="Banfield J.F."/>
        </authorList>
    </citation>
    <scope>NUCLEOTIDE SEQUENCE [LARGE SCALE GENOMIC DNA]</scope>
</reference>
<dbReference type="GO" id="GO:0006429">
    <property type="term" value="P:leucyl-tRNA aminoacylation"/>
    <property type="evidence" value="ECO:0007669"/>
    <property type="project" value="UniProtKB-UniRule"/>
</dbReference>
<dbReference type="HAMAP" id="MF_00049_B">
    <property type="entry name" value="Leu_tRNA_synth_B"/>
    <property type="match status" value="1"/>
</dbReference>
<dbReference type="Proteomes" id="UP000230767">
    <property type="component" value="Unassembled WGS sequence"/>
</dbReference>
<gene>
    <name evidence="9" type="primary">leuS</name>
    <name evidence="15" type="ORF">COY73_01785</name>
</gene>
<evidence type="ECO:0000256" key="10">
    <source>
        <dbReference type="RuleBase" id="RU363035"/>
    </source>
</evidence>
<evidence type="ECO:0000259" key="11">
    <source>
        <dbReference type="Pfam" id="PF00133"/>
    </source>
</evidence>
<dbReference type="GO" id="GO:0005524">
    <property type="term" value="F:ATP binding"/>
    <property type="evidence" value="ECO:0007669"/>
    <property type="project" value="UniProtKB-UniRule"/>
</dbReference>
<dbReference type="Pfam" id="PF13603">
    <property type="entry name" value="tRNA-synt_1_2"/>
    <property type="match status" value="1"/>
</dbReference>
<dbReference type="InterPro" id="IPR025709">
    <property type="entry name" value="Leu_tRNA-synth_edit"/>
</dbReference>
<feature type="binding site" evidence="9">
    <location>
        <position position="602"/>
    </location>
    <ligand>
        <name>ATP</name>
        <dbReference type="ChEBI" id="CHEBI:30616"/>
    </ligand>
</feature>
<evidence type="ECO:0000256" key="7">
    <source>
        <dbReference type="ARBA" id="ARBA00023146"/>
    </source>
</evidence>
<evidence type="ECO:0000256" key="6">
    <source>
        <dbReference type="ARBA" id="ARBA00022917"/>
    </source>
</evidence>
<dbReference type="PANTHER" id="PTHR43740:SF2">
    <property type="entry name" value="LEUCINE--TRNA LIGASE, MITOCHONDRIAL"/>
    <property type="match status" value="1"/>
</dbReference>
<dbReference type="CDD" id="cd00812">
    <property type="entry name" value="LeuRS_core"/>
    <property type="match status" value="1"/>
</dbReference>